<keyword evidence="2" id="KW-1185">Reference proteome</keyword>
<reference evidence="2" key="1">
    <citation type="journal article" date="2019" name="Int. J. Syst. Evol. Microbiol.">
        <title>The Global Catalogue of Microorganisms (GCM) 10K type strain sequencing project: providing services to taxonomists for standard genome sequencing and annotation.</title>
        <authorList>
            <consortium name="The Broad Institute Genomics Platform"/>
            <consortium name="The Broad Institute Genome Sequencing Center for Infectious Disease"/>
            <person name="Wu L."/>
            <person name="Ma J."/>
        </authorList>
    </citation>
    <scope>NUCLEOTIDE SEQUENCE [LARGE SCALE GENOMIC DNA]</scope>
    <source>
        <strain evidence="2">CCUG 56698</strain>
    </source>
</reference>
<evidence type="ECO:0000313" key="1">
    <source>
        <dbReference type="EMBL" id="MFC7579994.1"/>
    </source>
</evidence>
<gene>
    <name evidence="1" type="ORF">ACFQWG_01970</name>
</gene>
<organism evidence="1 2">
    <name type="scientific">Schaalia naturae</name>
    <dbReference type="NCBI Taxonomy" id="635203"/>
    <lineage>
        <taxon>Bacteria</taxon>
        <taxon>Bacillati</taxon>
        <taxon>Actinomycetota</taxon>
        <taxon>Actinomycetes</taxon>
        <taxon>Actinomycetales</taxon>
        <taxon>Actinomycetaceae</taxon>
        <taxon>Schaalia</taxon>
    </lineage>
</organism>
<dbReference type="SUPFAM" id="SSF53850">
    <property type="entry name" value="Periplasmic binding protein-like II"/>
    <property type="match status" value="1"/>
</dbReference>
<proteinExistence type="predicted"/>
<dbReference type="EMBL" id="JBHTEF010000001">
    <property type="protein sequence ID" value="MFC7579994.1"/>
    <property type="molecule type" value="Genomic_DNA"/>
</dbReference>
<evidence type="ECO:0008006" key="3">
    <source>
        <dbReference type="Google" id="ProtNLM"/>
    </source>
</evidence>
<dbReference type="Gene3D" id="3.40.190.10">
    <property type="entry name" value="Periplasmic binding protein-like II"/>
    <property type="match status" value="1"/>
</dbReference>
<accession>A0ABW2SJG5</accession>
<comment type="caution">
    <text evidence="1">The sequence shown here is derived from an EMBL/GenBank/DDBJ whole genome shotgun (WGS) entry which is preliminary data.</text>
</comment>
<dbReference type="RefSeq" id="WP_380971623.1">
    <property type="nucleotide sequence ID" value="NZ_JBHTEF010000001.1"/>
</dbReference>
<dbReference type="Proteomes" id="UP001596527">
    <property type="component" value="Unassembled WGS sequence"/>
</dbReference>
<evidence type="ECO:0000313" key="2">
    <source>
        <dbReference type="Proteomes" id="UP001596527"/>
    </source>
</evidence>
<sequence>MTSGSPLNDAMDKIVKDFEQQTGATVDVVVDQAGYEDAIKVRLASGDIPDVFATHGWSVMRYSEFLEPLNDREWPSMSTRAWTPR</sequence>
<name>A0ABW2SJG5_9ACTO</name>
<protein>
    <recommendedName>
        <fullName evidence="3">Extracellular solute-binding protein</fullName>
    </recommendedName>
</protein>